<protein>
    <recommendedName>
        <fullName evidence="3">DUF3858 domain-containing protein</fullName>
    </recommendedName>
</protein>
<accession>A0A367GTJ9</accession>
<sequence>MTAQHANQFVNEHRFTDIDYGYRDNWTVYNVFTLPAGYKVEGLPKSLSIVMPDKSITFKRIVNYADNTVTVRYMIDHAKTIYFKEDYDGFREFNRQVFDMLNEQIVLKKS</sequence>
<proteinExistence type="predicted"/>
<dbReference type="AlphaFoldDB" id="A0A367GTJ9"/>
<evidence type="ECO:0000313" key="1">
    <source>
        <dbReference type="EMBL" id="RCH56744.1"/>
    </source>
</evidence>
<dbReference type="Proteomes" id="UP000253209">
    <property type="component" value="Unassembled WGS sequence"/>
</dbReference>
<dbReference type="RefSeq" id="WP_114003641.1">
    <property type="nucleotide sequence ID" value="NZ_QGDC01000001.1"/>
</dbReference>
<name>A0A367GTJ9_9SPHI</name>
<dbReference type="OrthoDB" id="98874at2"/>
<evidence type="ECO:0000313" key="2">
    <source>
        <dbReference type="Proteomes" id="UP000253209"/>
    </source>
</evidence>
<organism evidence="1 2">
    <name type="scientific">Mucilaginibacter hurinus</name>
    <dbReference type="NCBI Taxonomy" id="2201324"/>
    <lineage>
        <taxon>Bacteria</taxon>
        <taxon>Pseudomonadati</taxon>
        <taxon>Bacteroidota</taxon>
        <taxon>Sphingobacteriia</taxon>
        <taxon>Sphingobacteriales</taxon>
        <taxon>Sphingobacteriaceae</taxon>
        <taxon>Mucilaginibacter</taxon>
    </lineage>
</organism>
<keyword evidence="2" id="KW-1185">Reference proteome</keyword>
<dbReference type="EMBL" id="QGDC01000001">
    <property type="protein sequence ID" value="RCH56744.1"/>
    <property type="molecule type" value="Genomic_DNA"/>
</dbReference>
<comment type="caution">
    <text evidence="1">The sequence shown here is derived from an EMBL/GenBank/DDBJ whole genome shotgun (WGS) entry which is preliminary data.</text>
</comment>
<reference evidence="1 2" key="1">
    <citation type="submission" date="2018-05" db="EMBL/GenBank/DDBJ databases">
        <title>Mucilaginibacter hurinus sp. nov., isolated from briquette warehouse soil.</title>
        <authorList>
            <person name="Choi L."/>
        </authorList>
    </citation>
    <scope>NUCLEOTIDE SEQUENCE [LARGE SCALE GENOMIC DNA]</scope>
    <source>
        <strain evidence="1 2">ZR32</strain>
    </source>
</reference>
<dbReference type="Gene3D" id="2.60.120.1130">
    <property type="match status" value="1"/>
</dbReference>
<gene>
    <name evidence="1" type="ORF">DJ568_02500</name>
</gene>
<evidence type="ECO:0008006" key="3">
    <source>
        <dbReference type="Google" id="ProtNLM"/>
    </source>
</evidence>